<feature type="domain" description="Replication protein A OB" evidence="8">
    <location>
        <begin position="135"/>
        <end position="192"/>
    </location>
</feature>
<dbReference type="AlphaFoldDB" id="A0A1Z5R0Q6"/>
<name>A0A1Z5R0Q6_SORBI</name>
<dbReference type="CDD" id="cd04481">
    <property type="entry name" value="RPA1_DBD_B_like"/>
    <property type="match status" value="1"/>
</dbReference>
<evidence type="ECO:0000256" key="3">
    <source>
        <dbReference type="ARBA" id="ARBA00022771"/>
    </source>
</evidence>
<dbReference type="OMA" id="QWRSTIC"/>
<dbReference type="InterPro" id="IPR047192">
    <property type="entry name" value="Euk_RPA1_DBD_C"/>
</dbReference>
<feature type="non-terminal residue" evidence="9">
    <location>
        <position position="1"/>
    </location>
</feature>
<dbReference type="InterPro" id="IPR013955">
    <property type="entry name" value="Rep_factor-A_C"/>
</dbReference>
<dbReference type="STRING" id="4558.A0A1Z5R0Q6"/>
<keyword evidence="4" id="KW-0862">Zinc</keyword>
<dbReference type="Pfam" id="PF08646">
    <property type="entry name" value="Rep_fac-A_C"/>
    <property type="match status" value="1"/>
</dbReference>
<dbReference type="CDD" id="cd04480">
    <property type="entry name" value="RPA1_DBD_A_like"/>
    <property type="match status" value="1"/>
</dbReference>
<dbReference type="InterPro" id="IPR003871">
    <property type="entry name" value="RFA1B/D_OB_1st"/>
</dbReference>
<dbReference type="Gene3D" id="2.40.50.140">
    <property type="entry name" value="Nucleic acid-binding proteins"/>
    <property type="match status" value="3"/>
</dbReference>
<evidence type="ECO:0000256" key="5">
    <source>
        <dbReference type="ARBA" id="ARBA00023125"/>
    </source>
</evidence>
<dbReference type="InParanoid" id="A0A1Z5R0Q6"/>
<dbReference type="Proteomes" id="UP000000768">
    <property type="component" value="Chromosome 9"/>
</dbReference>
<dbReference type="CDD" id="cd04476">
    <property type="entry name" value="RPA1_DBD_C"/>
    <property type="match status" value="1"/>
</dbReference>
<organism evidence="9 10">
    <name type="scientific">Sorghum bicolor</name>
    <name type="common">Sorghum</name>
    <name type="synonym">Sorghum vulgare</name>
    <dbReference type="NCBI Taxonomy" id="4558"/>
    <lineage>
        <taxon>Eukaryota</taxon>
        <taxon>Viridiplantae</taxon>
        <taxon>Streptophyta</taxon>
        <taxon>Embryophyta</taxon>
        <taxon>Tracheophyta</taxon>
        <taxon>Spermatophyta</taxon>
        <taxon>Magnoliopsida</taxon>
        <taxon>Liliopsida</taxon>
        <taxon>Poales</taxon>
        <taxon>Poaceae</taxon>
        <taxon>PACMAD clade</taxon>
        <taxon>Panicoideae</taxon>
        <taxon>Andropogonodae</taxon>
        <taxon>Andropogoneae</taxon>
        <taxon>Sorghinae</taxon>
        <taxon>Sorghum</taxon>
    </lineage>
</organism>
<dbReference type="PANTHER" id="PTHR47165">
    <property type="entry name" value="OS03G0429900 PROTEIN"/>
    <property type="match status" value="1"/>
</dbReference>
<dbReference type="FunCoup" id="A0A1Z5R0Q6">
    <property type="interactions" value="42"/>
</dbReference>
<dbReference type="EMBL" id="CM000768">
    <property type="protein sequence ID" value="OQU77364.1"/>
    <property type="molecule type" value="Genomic_DNA"/>
</dbReference>
<sequence length="415" mass="46512">MAFDLLPALRPRQWRSTICVRVCRKWEYHGGTDDGPIQHVDLVLLDEQGNSMYGEIPQQEVETKSPLLEEGGIYIISRFRVSNAKSGYRPVDSPYMVEFTLHTTISAAKTDLLAFPQYAYKITPIDALATHAGDTKNFLDTIGVLVEVSEAYRVRLPNKPIPILTRHIVLRDLSYSEIKITLWGERAAAFTTDGVYDASVAKPITVLFVGGLMKSYLGTLCLIFSLPISCIFRHRFTLDGSQLFVPNIFSYQGQKLEIRFPPAPCEDEGKDQAPDNGYRCTVTVARLLPNATWWFPSCTKCSKSCVPDGTGYKCNSCSNTSFKFKYKISFMALDGTDEAEMICFGDVARRIIGKPVQQILRSATCPNRYPPEITRIVSMTFTFAIALSQQSYYKQQKTYQIISVVTAFGSQPSPV</sequence>
<dbReference type="Gramene" id="OQU77364">
    <property type="protein sequence ID" value="OQU77364"/>
    <property type="gene ID" value="SORBI_3009G035400"/>
</dbReference>
<comment type="similarity">
    <text evidence="1">Belongs to the replication factor A protein 1 family.</text>
</comment>
<evidence type="ECO:0000259" key="8">
    <source>
        <dbReference type="Pfam" id="PF16900"/>
    </source>
</evidence>
<dbReference type="InterPro" id="IPR012340">
    <property type="entry name" value="NA-bd_OB-fold"/>
</dbReference>
<dbReference type="PANTHER" id="PTHR47165:SF3">
    <property type="entry name" value="RETROTRANSPOSON-LIKE PROTEIN"/>
    <property type="match status" value="1"/>
</dbReference>
<keyword evidence="2" id="KW-0479">Metal-binding</keyword>
<dbReference type="GO" id="GO:0008270">
    <property type="term" value="F:zinc ion binding"/>
    <property type="evidence" value="ECO:0007669"/>
    <property type="project" value="UniProtKB-KW"/>
</dbReference>
<evidence type="ECO:0000259" key="7">
    <source>
        <dbReference type="Pfam" id="PF08646"/>
    </source>
</evidence>
<reference evidence="9 10" key="1">
    <citation type="journal article" date="2009" name="Nature">
        <title>The Sorghum bicolor genome and the diversification of grasses.</title>
        <authorList>
            <person name="Paterson A.H."/>
            <person name="Bowers J.E."/>
            <person name="Bruggmann R."/>
            <person name="Dubchak I."/>
            <person name="Grimwood J."/>
            <person name="Gundlach H."/>
            <person name="Haberer G."/>
            <person name="Hellsten U."/>
            <person name="Mitros T."/>
            <person name="Poliakov A."/>
            <person name="Schmutz J."/>
            <person name="Spannagl M."/>
            <person name="Tang H."/>
            <person name="Wang X."/>
            <person name="Wicker T."/>
            <person name="Bharti A.K."/>
            <person name="Chapman J."/>
            <person name="Feltus F.A."/>
            <person name="Gowik U."/>
            <person name="Grigoriev I.V."/>
            <person name="Lyons E."/>
            <person name="Maher C.A."/>
            <person name="Martis M."/>
            <person name="Narechania A."/>
            <person name="Otillar R.P."/>
            <person name="Penning B.W."/>
            <person name="Salamov A.A."/>
            <person name="Wang Y."/>
            <person name="Zhang L."/>
            <person name="Carpita N.C."/>
            <person name="Freeling M."/>
            <person name="Gingle A.R."/>
            <person name="Hash C.T."/>
            <person name="Keller B."/>
            <person name="Klein P."/>
            <person name="Kresovich S."/>
            <person name="McCann M.C."/>
            <person name="Ming R."/>
            <person name="Peterson D.G."/>
            <person name="Mehboob-ur-Rahman"/>
            <person name="Ware D."/>
            <person name="Westhoff P."/>
            <person name="Mayer K.F."/>
            <person name="Messing J."/>
            <person name="Rokhsar D.S."/>
        </authorList>
    </citation>
    <scope>NUCLEOTIDE SEQUENCE [LARGE SCALE GENOMIC DNA]</scope>
    <source>
        <strain evidence="10">cv. BTx623</strain>
    </source>
</reference>
<evidence type="ECO:0000313" key="10">
    <source>
        <dbReference type="Proteomes" id="UP000000768"/>
    </source>
</evidence>
<feature type="domain" description="Replication factor A C-terminal" evidence="7">
    <location>
        <begin position="283"/>
        <end position="403"/>
    </location>
</feature>
<keyword evidence="5" id="KW-0238">DNA-binding</keyword>
<dbReference type="Pfam" id="PF16900">
    <property type="entry name" value="REPA_OB_2"/>
    <property type="match status" value="1"/>
</dbReference>
<dbReference type="SUPFAM" id="SSF50249">
    <property type="entry name" value="Nucleic acid-binding proteins"/>
    <property type="match status" value="3"/>
</dbReference>
<feature type="domain" description="Replication protein A 70 kDa DNA-binding subunit B/D first OB fold" evidence="6">
    <location>
        <begin position="3"/>
        <end position="106"/>
    </location>
</feature>
<evidence type="ECO:0000313" key="9">
    <source>
        <dbReference type="EMBL" id="OQU77364.1"/>
    </source>
</evidence>
<dbReference type="InterPro" id="IPR031657">
    <property type="entry name" value="REPA_OB_2"/>
</dbReference>
<proteinExistence type="inferred from homology"/>
<dbReference type="Pfam" id="PF02721">
    <property type="entry name" value="DUF223"/>
    <property type="match status" value="1"/>
</dbReference>
<evidence type="ECO:0000259" key="6">
    <source>
        <dbReference type="Pfam" id="PF02721"/>
    </source>
</evidence>
<keyword evidence="10" id="KW-1185">Reference proteome</keyword>
<evidence type="ECO:0008006" key="11">
    <source>
        <dbReference type="Google" id="ProtNLM"/>
    </source>
</evidence>
<protein>
    <recommendedName>
        <fullName evidence="11">Replication factor A C-terminal domain-containing protein</fullName>
    </recommendedName>
</protein>
<keyword evidence="3" id="KW-0863">Zinc-finger</keyword>
<evidence type="ECO:0000256" key="2">
    <source>
        <dbReference type="ARBA" id="ARBA00022723"/>
    </source>
</evidence>
<accession>A0A1Z5R0Q6</accession>
<evidence type="ECO:0000256" key="4">
    <source>
        <dbReference type="ARBA" id="ARBA00022833"/>
    </source>
</evidence>
<evidence type="ECO:0000256" key="1">
    <source>
        <dbReference type="ARBA" id="ARBA00005690"/>
    </source>
</evidence>
<reference evidence="10" key="2">
    <citation type="journal article" date="2018" name="Plant J.">
        <title>The Sorghum bicolor reference genome: improved assembly, gene annotations, a transcriptome atlas, and signatures of genome organization.</title>
        <authorList>
            <person name="McCormick R.F."/>
            <person name="Truong S.K."/>
            <person name="Sreedasyam A."/>
            <person name="Jenkins J."/>
            <person name="Shu S."/>
            <person name="Sims D."/>
            <person name="Kennedy M."/>
            <person name="Amirebrahimi M."/>
            <person name="Weers B.D."/>
            <person name="McKinley B."/>
            <person name="Mattison A."/>
            <person name="Morishige D.T."/>
            <person name="Grimwood J."/>
            <person name="Schmutz J."/>
            <person name="Mullet J.E."/>
        </authorList>
    </citation>
    <scope>NUCLEOTIDE SEQUENCE [LARGE SCALE GENOMIC DNA]</scope>
    <source>
        <strain evidence="10">cv. BTx623</strain>
    </source>
</reference>
<gene>
    <name evidence="9" type="ORF">SORBI_3009G035400</name>
</gene>
<dbReference type="GO" id="GO:0003677">
    <property type="term" value="F:DNA binding"/>
    <property type="evidence" value="ECO:0007669"/>
    <property type="project" value="UniProtKB-KW"/>
</dbReference>